<dbReference type="Gramene" id="EOY07406">
    <property type="protein sequence ID" value="EOY07406"/>
    <property type="gene ID" value="TCM_021851"/>
</dbReference>
<evidence type="ECO:0000313" key="1">
    <source>
        <dbReference type="EMBL" id="EOY07406.1"/>
    </source>
</evidence>
<reference evidence="1 2" key="1">
    <citation type="journal article" date="2013" name="Genome Biol.">
        <title>The genome sequence of the most widely cultivated cacao type and its use to identify candidate genes regulating pod color.</title>
        <authorList>
            <person name="Motamayor J.C."/>
            <person name="Mockaitis K."/>
            <person name="Schmutz J."/>
            <person name="Haiminen N."/>
            <person name="Iii D.L."/>
            <person name="Cornejo O."/>
            <person name="Findley S.D."/>
            <person name="Zheng P."/>
            <person name="Utro F."/>
            <person name="Royaert S."/>
            <person name="Saski C."/>
            <person name="Jenkins J."/>
            <person name="Podicheti R."/>
            <person name="Zhao M."/>
            <person name="Scheffler B.E."/>
            <person name="Stack J.C."/>
            <person name="Feltus F.A."/>
            <person name="Mustiga G.M."/>
            <person name="Amores F."/>
            <person name="Phillips W."/>
            <person name="Marelli J.P."/>
            <person name="May G.D."/>
            <person name="Shapiro H."/>
            <person name="Ma J."/>
            <person name="Bustamante C.D."/>
            <person name="Schnell R.J."/>
            <person name="Main D."/>
            <person name="Gilbert D."/>
            <person name="Parida L."/>
            <person name="Kuhn D.N."/>
        </authorList>
    </citation>
    <scope>NUCLEOTIDE SEQUENCE [LARGE SCALE GENOMIC DNA]</scope>
    <source>
        <strain evidence="2">cv. Matina 1-6</strain>
    </source>
</reference>
<dbReference type="Proteomes" id="UP000026915">
    <property type="component" value="Chromosome 5"/>
</dbReference>
<name>A0A061ERC9_THECC</name>
<organism evidence="1 2">
    <name type="scientific">Theobroma cacao</name>
    <name type="common">Cacao</name>
    <name type="synonym">Cocoa</name>
    <dbReference type="NCBI Taxonomy" id="3641"/>
    <lineage>
        <taxon>Eukaryota</taxon>
        <taxon>Viridiplantae</taxon>
        <taxon>Streptophyta</taxon>
        <taxon>Embryophyta</taxon>
        <taxon>Tracheophyta</taxon>
        <taxon>Spermatophyta</taxon>
        <taxon>Magnoliopsida</taxon>
        <taxon>eudicotyledons</taxon>
        <taxon>Gunneridae</taxon>
        <taxon>Pentapetalae</taxon>
        <taxon>rosids</taxon>
        <taxon>malvids</taxon>
        <taxon>Malvales</taxon>
        <taxon>Malvaceae</taxon>
        <taxon>Byttnerioideae</taxon>
        <taxon>Theobroma</taxon>
    </lineage>
</organism>
<sequence>MRKPPSNTVISSFTRTAAVAVVYVTVLAWFCAEATAHETYQQHETPSRCQSLCPIQVMLHSFLLLTPQLCSSPLLPLIISRPHYYVSCHSHYNDL</sequence>
<dbReference type="AlphaFoldDB" id="A0A061ERC9"/>
<proteinExistence type="predicted"/>
<protein>
    <submittedName>
        <fullName evidence="1">Uncharacterized protein</fullName>
    </submittedName>
</protein>
<accession>A0A061ERC9</accession>
<dbReference type="HOGENOM" id="CLU_2377007_0_0_1"/>
<dbReference type="EMBL" id="CM001883">
    <property type="protein sequence ID" value="EOY07406.1"/>
    <property type="molecule type" value="Genomic_DNA"/>
</dbReference>
<keyword evidence="2" id="KW-1185">Reference proteome</keyword>
<evidence type="ECO:0000313" key="2">
    <source>
        <dbReference type="Proteomes" id="UP000026915"/>
    </source>
</evidence>
<gene>
    <name evidence="1" type="ORF">TCM_021851</name>
</gene>
<dbReference type="InParanoid" id="A0A061ERC9"/>